<dbReference type="EMBL" id="UYRU01088226">
    <property type="protein sequence ID" value="VDN36083.1"/>
    <property type="molecule type" value="Genomic_DNA"/>
</dbReference>
<protein>
    <submittedName>
        <fullName evidence="2">Uncharacterized protein</fullName>
    </submittedName>
</protein>
<accession>A0A3P7NG64</accession>
<gene>
    <name evidence="2" type="ORF">DILT_LOCUS16943</name>
</gene>
<dbReference type="AlphaFoldDB" id="A0A3P7NG64"/>
<reference evidence="2 3" key="1">
    <citation type="submission" date="2018-11" db="EMBL/GenBank/DDBJ databases">
        <authorList>
            <consortium name="Pathogen Informatics"/>
        </authorList>
    </citation>
    <scope>NUCLEOTIDE SEQUENCE [LARGE SCALE GENOMIC DNA]</scope>
</reference>
<evidence type="ECO:0000256" key="1">
    <source>
        <dbReference type="SAM" id="MobiDB-lite"/>
    </source>
</evidence>
<sequence length="106" mass="11242">MQARSSLRMGGLARALRHWESAFAEDKVAQKAVYVTGFVCDHPQDTEVGDGGGKRKPKVGSESVGAAGQEAMTGLLNTYASLHDNDGKSASVQCYPSLVLTCSSFF</sequence>
<evidence type="ECO:0000313" key="2">
    <source>
        <dbReference type="EMBL" id="VDN36083.1"/>
    </source>
</evidence>
<proteinExistence type="predicted"/>
<name>A0A3P7NG64_DIBLA</name>
<evidence type="ECO:0000313" key="3">
    <source>
        <dbReference type="Proteomes" id="UP000281553"/>
    </source>
</evidence>
<keyword evidence="3" id="KW-1185">Reference proteome</keyword>
<organism evidence="2 3">
    <name type="scientific">Dibothriocephalus latus</name>
    <name type="common">Fish tapeworm</name>
    <name type="synonym">Diphyllobothrium latum</name>
    <dbReference type="NCBI Taxonomy" id="60516"/>
    <lineage>
        <taxon>Eukaryota</taxon>
        <taxon>Metazoa</taxon>
        <taxon>Spiralia</taxon>
        <taxon>Lophotrochozoa</taxon>
        <taxon>Platyhelminthes</taxon>
        <taxon>Cestoda</taxon>
        <taxon>Eucestoda</taxon>
        <taxon>Diphyllobothriidea</taxon>
        <taxon>Diphyllobothriidae</taxon>
        <taxon>Dibothriocephalus</taxon>
    </lineage>
</organism>
<feature type="region of interest" description="Disordered" evidence="1">
    <location>
        <begin position="45"/>
        <end position="64"/>
    </location>
</feature>
<dbReference type="OrthoDB" id="381190at2759"/>
<dbReference type="Proteomes" id="UP000281553">
    <property type="component" value="Unassembled WGS sequence"/>
</dbReference>